<evidence type="ECO:0000313" key="5">
    <source>
        <dbReference type="EMBL" id="ACO63171.1"/>
    </source>
</evidence>
<dbReference type="AlphaFoldDB" id="C1E4S3"/>
<dbReference type="GO" id="GO:0016279">
    <property type="term" value="F:protein-lysine N-methyltransferase activity"/>
    <property type="evidence" value="ECO:0007669"/>
    <property type="project" value="TreeGrafter"/>
</dbReference>
<dbReference type="Pfam" id="PF09273">
    <property type="entry name" value="Rubis-subs-bind"/>
    <property type="match status" value="1"/>
</dbReference>
<keyword evidence="3" id="KW-0949">S-adenosyl-L-methionine</keyword>
<proteinExistence type="predicted"/>
<dbReference type="eggNOG" id="ENOG502QV24">
    <property type="taxonomic scope" value="Eukaryota"/>
</dbReference>
<dbReference type="InterPro" id="IPR046341">
    <property type="entry name" value="SET_dom_sf"/>
</dbReference>
<dbReference type="Gene3D" id="3.90.1420.10">
    <property type="entry name" value="Rubisco LSMT, substrate-binding domain"/>
    <property type="match status" value="1"/>
</dbReference>
<sequence>MPTSYTSLYLATDEELEALQDENVRRMAMGSKANYAAGWEMIKTQHPRVADAIDGSVDDQIAATQEEFDWARATAHTRAMSGKVAGGPCAFIVPGVDLANHSFAPNCEYGVSGDGGSFQLTWDTTATREMPKGPPLPESGDEVLICYGARMPNALLMLHYGFMDPENPNEQLPMECMIPGARKIRAKTVSAAGRAIAEEGDTKAEWAARQMMQMANPVDDSADKAADLACIGAMRGAADAKLASFPTTAEEDEVALSAGELGERMRMCVEYRLSVKRNVEAFGRFLAKMEEVVE</sequence>
<dbReference type="InterPro" id="IPR036464">
    <property type="entry name" value="Rubisco_LSMT_subst-bd_sf"/>
</dbReference>
<reference evidence="5 6" key="1">
    <citation type="journal article" date="2009" name="Science">
        <title>Green evolution and dynamic adaptations revealed by genomes of the marine picoeukaryotes Micromonas.</title>
        <authorList>
            <person name="Worden A.Z."/>
            <person name="Lee J.H."/>
            <person name="Mock T."/>
            <person name="Rouze P."/>
            <person name="Simmons M.P."/>
            <person name="Aerts A.L."/>
            <person name="Allen A.E."/>
            <person name="Cuvelier M.L."/>
            <person name="Derelle E."/>
            <person name="Everett M.V."/>
            <person name="Foulon E."/>
            <person name="Grimwood J."/>
            <person name="Gundlach H."/>
            <person name="Henrissat B."/>
            <person name="Napoli C."/>
            <person name="McDonald S.M."/>
            <person name="Parker M.S."/>
            <person name="Rombauts S."/>
            <person name="Salamov A."/>
            <person name="Von Dassow P."/>
            <person name="Badger J.H."/>
            <person name="Coutinho P.M."/>
            <person name="Demir E."/>
            <person name="Dubchak I."/>
            <person name="Gentemann C."/>
            <person name="Eikrem W."/>
            <person name="Gready J.E."/>
            <person name="John U."/>
            <person name="Lanier W."/>
            <person name="Lindquist E.A."/>
            <person name="Lucas S."/>
            <person name="Mayer K.F."/>
            <person name="Moreau H."/>
            <person name="Not F."/>
            <person name="Otillar R."/>
            <person name="Panaud O."/>
            <person name="Pangilinan J."/>
            <person name="Paulsen I."/>
            <person name="Piegu B."/>
            <person name="Poliakov A."/>
            <person name="Robbens S."/>
            <person name="Schmutz J."/>
            <person name="Toulza E."/>
            <person name="Wyss T."/>
            <person name="Zelensky A."/>
            <person name="Zhou K."/>
            <person name="Armbrust E.V."/>
            <person name="Bhattacharya D."/>
            <person name="Goodenough U.W."/>
            <person name="Van de Peer Y."/>
            <person name="Grigoriev I.V."/>
        </authorList>
    </citation>
    <scope>NUCLEOTIDE SEQUENCE [LARGE SCALE GENOMIC DNA]</scope>
    <source>
        <strain evidence="6">RCC299 / NOUM17</strain>
    </source>
</reference>
<dbReference type="STRING" id="296587.C1E4S3"/>
<dbReference type="GO" id="GO:0032259">
    <property type="term" value="P:methylation"/>
    <property type="evidence" value="ECO:0007669"/>
    <property type="project" value="UniProtKB-KW"/>
</dbReference>
<evidence type="ECO:0000256" key="2">
    <source>
        <dbReference type="ARBA" id="ARBA00022679"/>
    </source>
</evidence>
<dbReference type="InterPro" id="IPR050600">
    <property type="entry name" value="SETD3_SETD6_MTase"/>
</dbReference>
<keyword evidence="2" id="KW-0808">Transferase</keyword>
<feature type="domain" description="Rubisco LSMT substrate-binding" evidence="4">
    <location>
        <begin position="224"/>
        <end position="277"/>
    </location>
</feature>
<dbReference type="GeneID" id="8243198"/>
<dbReference type="KEGG" id="mis:MICPUN_108155"/>
<dbReference type="InParanoid" id="C1E4S3"/>
<evidence type="ECO:0000256" key="3">
    <source>
        <dbReference type="ARBA" id="ARBA00022691"/>
    </source>
</evidence>
<dbReference type="CDD" id="cd10527">
    <property type="entry name" value="SET_LSMT"/>
    <property type="match status" value="1"/>
</dbReference>
<evidence type="ECO:0000256" key="1">
    <source>
        <dbReference type="ARBA" id="ARBA00022603"/>
    </source>
</evidence>
<gene>
    <name evidence="5" type="ORF">MICPUN_108155</name>
</gene>
<dbReference type="Proteomes" id="UP000002009">
    <property type="component" value="Chromosome 4"/>
</dbReference>
<dbReference type="SUPFAM" id="SSF82199">
    <property type="entry name" value="SET domain"/>
    <property type="match status" value="1"/>
</dbReference>
<dbReference type="Gene3D" id="3.90.1410.10">
    <property type="entry name" value="set domain protein methyltransferase, domain 1"/>
    <property type="match status" value="1"/>
</dbReference>
<accession>C1E4S3</accession>
<dbReference type="PANTHER" id="PTHR13271">
    <property type="entry name" value="UNCHARACTERIZED PUTATIVE METHYLTRANSFERASE"/>
    <property type="match status" value="1"/>
</dbReference>
<keyword evidence="1" id="KW-0489">Methyltransferase</keyword>
<dbReference type="PANTHER" id="PTHR13271:SF123">
    <property type="entry name" value="RIBULOSE-1,5-BISPHOSPHATE CARBOXYLASE_OXYGENASE SMALL SUBUNIT N-METHYLTRANSFERASE I-RELATED"/>
    <property type="match status" value="1"/>
</dbReference>
<dbReference type="OrthoDB" id="498038at2759"/>
<dbReference type="EMBL" id="CP001325">
    <property type="protein sequence ID" value="ACO63171.1"/>
    <property type="molecule type" value="Genomic_DNA"/>
</dbReference>
<organism evidence="5 6">
    <name type="scientific">Micromonas commoda (strain RCC299 / NOUM17 / CCMP2709)</name>
    <name type="common">Picoplanktonic green alga</name>
    <dbReference type="NCBI Taxonomy" id="296587"/>
    <lineage>
        <taxon>Eukaryota</taxon>
        <taxon>Viridiplantae</taxon>
        <taxon>Chlorophyta</taxon>
        <taxon>Mamiellophyceae</taxon>
        <taxon>Mamiellales</taxon>
        <taxon>Mamiellaceae</taxon>
        <taxon>Micromonas</taxon>
    </lineage>
</organism>
<evidence type="ECO:0000259" key="4">
    <source>
        <dbReference type="Pfam" id="PF09273"/>
    </source>
</evidence>
<dbReference type="InterPro" id="IPR015353">
    <property type="entry name" value="Rubisco_LSMT_subst-bd"/>
</dbReference>
<dbReference type="RefSeq" id="XP_002501913.1">
    <property type="nucleotide sequence ID" value="XM_002501867.1"/>
</dbReference>
<dbReference type="FunCoup" id="C1E4S3">
    <property type="interactions" value="421"/>
</dbReference>
<dbReference type="SUPFAM" id="SSF81822">
    <property type="entry name" value="RuBisCo LSMT C-terminal, substrate-binding domain"/>
    <property type="match status" value="1"/>
</dbReference>
<protein>
    <recommendedName>
        <fullName evidence="4">Rubisco LSMT substrate-binding domain-containing protein</fullName>
    </recommendedName>
</protein>
<name>C1E4S3_MICCC</name>
<keyword evidence="6" id="KW-1185">Reference proteome</keyword>
<evidence type="ECO:0000313" key="6">
    <source>
        <dbReference type="Proteomes" id="UP000002009"/>
    </source>
</evidence>